<sequence length="124" mass="13298">VKKRAGVSQKARYGEHFSLSMSTCSSLMAQVASSSHNSLLSPLNARNIRAFSSSFRPRAIVGCTKVATFVSACCCKISSTSRQAAGSSIAPRNAYSRSLMLNMARRRSSSLSWMIAIISLSVSN</sequence>
<comment type="caution">
    <text evidence="1">The sequence shown here is derived from an EMBL/GenBank/DDBJ whole genome shotgun (WGS) entry which is preliminary data.</text>
</comment>
<feature type="non-terminal residue" evidence="1">
    <location>
        <position position="124"/>
    </location>
</feature>
<name>A0AAV5UUB6_9BILA</name>
<dbReference type="EMBL" id="BTSY01000001">
    <property type="protein sequence ID" value="GMT09778.1"/>
    <property type="molecule type" value="Genomic_DNA"/>
</dbReference>
<feature type="non-terminal residue" evidence="1">
    <location>
        <position position="1"/>
    </location>
</feature>
<reference evidence="1" key="1">
    <citation type="submission" date="2023-10" db="EMBL/GenBank/DDBJ databases">
        <title>Genome assembly of Pristionchus species.</title>
        <authorList>
            <person name="Yoshida K."/>
            <person name="Sommer R.J."/>
        </authorList>
    </citation>
    <scope>NUCLEOTIDE SEQUENCE</scope>
    <source>
        <strain evidence="1">RS5133</strain>
    </source>
</reference>
<keyword evidence="2" id="KW-1185">Reference proteome</keyword>
<accession>A0AAV5UUB6</accession>
<dbReference type="AlphaFoldDB" id="A0AAV5UUB6"/>
<evidence type="ECO:0000313" key="2">
    <source>
        <dbReference type="Proteomes" id="UP001432322"/>
    </source>
</evidence>
<gene>
    <name evidence="1" type="ORF">PFISCL1PPCAC_1075</name>
</gene>
<proteinExistence type="predicted"/>
<dbReference type="Proteomes" id="UP001432322">
    <property type="component" value="Unassembled WGS sequence"/>
</dbReference>
<evidence type="ECO:0000313" key="1">
    <source>
        <dbReference type="EMBL" id="GMT09778.1"/>
    </source>
</evidence>
<protein>
    <submittedName>
        <fullName evidence="1">Uncharacterized protein</fullName>
    </submittedName>
</protein>
<organism evidence="1 2">
    <name type="scientific">Pristionchus fissidentatus</name>
    <dbReference type="NCBI Taxonomy" id="1538716"/>
    <lineage>
        <taxon>Eukaryota</taxon>
        <taxon>Metazoa</taxon>
        <taxon>Ecdysozoa</taxon>
        <taxon>Nematoda</taxon>
        <taxon>Chromadorea</taxon>
        <taxon>Rhabditida</taxon>
        <taxon>Rhabditina</taxon>
        <taxon>Diplogasteromorpha</taxon>
        <taxon>Diplogasteroidea</taxon>
        <taxon>Neodiplogasteridae</taxon>
        <taxon>Pristionchus</taxon>
    </lineage>
</organism>